<organism evidence="2 3">
    <name type="scientific">Roseateles paludis</name>
    <dbReference type="NCBI Taxonomy" id="3145238"/>
    <lineage>
        <taxon>Bacteria</taxon>
        <taxon>Pseudomonadati</taxon>
        <taxon>Pseudomonadota</taxon>
        <taxon>Betaproteobacteria</taxon>
        <taxon>Burkholderiales</taxon>
        <taxon>Sphaerotilaceae</taxon>
        <taxon>Roseateles</taxon>
    </lineage>
</organism>
<sequence length="222" mass="25094">MFDSEVQERPAEDWLSLDSDFGAAKDDAKGLLAQKYGARGLAFDVDRYSSTLQTDDIVCTARENGFIVGTMTVRFDREQPLNADQIFAAELNQWRRAGVKLCEFGRLAVDRRALEPKQLLARIFHLGYLHAHRREGFDRLVIEVNPRHVAFYRRWLGLLPHTTPRHNPSVNAPAVLMSLHFQHVRSQIARWGGQPSAMASARSLYPLAWGPAEEAAMLARLA</sequence>
<dbReference type="InterPro" id="IPR016181">
    <property type="entry name" value="Acyl_CoA_acyltransferase"/>
</dbReference>
<gene>
    <name evidence="2" type="ORF">ABDJ85_16555</name>
</gene>
<proteinExistence type="predicted"/>
<evidence type="ECO:0000313" key="3">
    <source>
        <dbReference type="Proteomes" id="UP001495147"/>
    </source>
</evidence>
<dbReference type="InterPro" id="IPR054597">
    <property type="entry name" value="FeeM_cat"/>
</dbReference>
<evidence type="ECO:0000313" key="2">
    <source>
        <dbReference type="EMBL" id="MEO3693084.1"/>
    </source>
</evidence>
<dbReference type="SUPFAM" id="SSF55729">
    <property type="entry name" value="Acyl-CoA N-acyltransferases (Nat)"/>
    <property type="match status" value="1"/>
</dbReference>
<feature type="domain" description="N-acyl amino acid synthase FeeM catalytic core" evidence="1">
    <location>
        <begin position="28"/>
        <end position="179"/>
    </location>
</feature>
<name>A0ABV0G5U0_9BURK</name>
<evidence type="ECO:0000259" key="1">
    <source>
        <dbReference type="Pfam" id="PF21926"/>
    </source>
</evidence>
<dbReference type="Pfam" id="PF21926">
    <property type="entry name" value="FeeM"/>
    <property type="match status" value="1"/>
</dbReference>
<accession>A0ABV0G5U0</accession>
<comment type="caution">
    <text evidence="2">The sequence shown here is derived from an EMBL/GenBank/DDBJ whole genome shotgun (WGS) entry which is preliminary data.</text>
</comment>
<dbReference type="Gene3D" id="3.40.630.30">
    <property type="match status" value="1"/>
</dbReference>
<keyword evidence="3" id="KW-1185">Reference proteome</keyword>
<dbReference type="EMBL" id="JBDPZD010000005">
    <property type="protein sequence ID" value="MEO3693084.1"/>
    <property type="molecule type" value="Genomic_DNA"/>
</dbReference>
<dbReference type="RefSeq" id="WP_347705904.1">
    <property type="nucleotide sequence ID" value="NZ_JBDPZD010000005.1"/>
</dbReference>
<protein>
    <submittedName>
        <fullName evidence="2">Long-chain N-acyl amino acid synthase</fullName>
    </submittedName>
</protein>
<dbReference type="Proteomes" id="UP001495147">
    <property type="component" value="Unassembled WGS sequence"/>
</dbReference>
<reference evidence="2 3" key="1">
    <citation type="submission" date="2024-05" db="EMBL/GenBank/DDBJ databases">
        <title>Roseateles sp. DJS-2-20 16S ribosomal RNA gene Genome sequencing and assembly.</title>
        <authorList>
            <person name="Woo H."/>
        </authorList>
    </citation>
    <scope>NUCLEOTIDE SEQUENCE [LARGE SCALE GENOMIC DNA]</scope>
    <source>
        <strain evidence="2 3">DJS-2-20</strain>
    </source>
</reference>